<dbReference type="OrthoDB" id="296522at2759"/>
<dbReference type="InterPro" id="IPR000210">
    <property type="entry name" value="BTB/POZ_dom"/>
</dbReference>
<feature type="transmembrane region" description="Helical" evidence="18">
    <location>
        <begin position="188"/>
        <end position="209"/>
    </location>
</feature>
<dbReference type="FunFam" id="3.30.710.10:FF:000102">
    <property type="entry name" value="Potassium voltage-gated channel subfamily S member 1"/>
    <property type="match status" value="1"/>
</dbReference>
<dbReference type="SUPFAM" id="SSF54695">
    <property type="entry name" value="POZ domain"/>
    <property type="match status" value="1"/>
</dbReference>
<dbReference type="GO" id="GO:1901379">
    <property type="term" value="P:regulation of potassium ion transmembrane transport"/>
    <property type="evidence" value="ECO:0007669"/>
    <property type="project" value="UniProtKB-ARBA"/>
</dbReference>
<dbReference type="FunFam" id="1.20.120.350:FF:000029">
    <property type="entry name" value="Potassium voltage-gated channel subfamily S member 2"/>
    <property type="match status" value="1"/>
</dbReference>
<dbReference type="InterPro" id="IPR003971">
    <property type="entry name" value="K_chnl_volt-dep_Kv5/Kv9"/>
</dbReference>
<dbReference type="PRINTS" id="PR01491">
    <property type="entry name" value="KVCHANNEL"/>
</dbReference>
<dbReference type="InterPro" id="IPR011333">
    <property type="entry name" value="SKP1/BTB/POZ_sf"/>
</dbReference>
<keyword evidence="9 18" id="KW-1133">Transmembrane helix</keyword>
<keyword evidence="8" id="KW-0630">Potassium</keyword>
<dbReference type="PRINTS" id="PR01494">
    <property type="entry name" value="KV9CHANNEL"/>
</dbReference>
<organism evidence="20 21">
    <name type="scientific">Chanos chanos</name>
    <name type="common">Milkfish</name>
    <name type="synonym">Mugil chanos</name>
    <dbReference type="NCBI Taxonomy" id="29144"/>
    <lineage>
        <taxon>Eukaryota</taxon>
        <taxon>Metazoa</taxon>
        <taxon>Chordata</taxon>
        <taxon>Craniata</taxon>
        <taxon>Vertebrata</taxon>
        <taxon>Euteleostomi</taxon>
        <taxon>Actinopterygii</taxon>
        <taxon>Neopterygii</taxon>
        <taxon>Teleostei</taxon>
        <taxon>Ostariophysi</taxon>
        <taxon>Gonorynchiformes</taxon>
        <taxon>Chanidae</taxon>
        <taxon>Chanos</taxon>
    </lineage>
</organism>
<evidence type="ECO:0000256" key="7">
    <source>
        <dbReference type="ARBA" id="ARBA00022882"/>
    </source>
</evidence>
<keyword evidence="10" id="KW-0406">Ion transport</keyword>
<dbReference type="GO" id="GO:0015459">
    <property type="term" value="F:potassium channel regulator activity"/>
    <property type="evidence" value="ECO:0007669"/>
    <property type="project" value="UniProtKB-ARBA"/>
</dbReference>
<dbReference type="Pfam" id="PF02214">
    <property type="entry name" value="BTB_2"/>
    <property type="match status" value="1"/>
</dbReference>
<dbReference type="PRINTS" id="PR00169">
    <property type="entry name" value="KCHANNEL"/>
</dbReference>
<evidence type="ECO:0000256" key="15">
    <source>
        <dbReference type="ARBA" id="ARBA00049573"/>
    </source>
</evidence>
<dbReference type="InterPro" id="IPR003968">
    <property type="entry name" value="K_chnl_volt-dep_Kv"/>
</dbReference>
<keyword evidence="11 18" id="KW-0472">Membrane</keyword>
<reference evidence="21" key="1">
    <citation type="submission" date="2025-08" db="UniProtKB">
        <authorList>
            <consortium name="RefSeq"/>
        </authorList>
    </citation>
    <scope>IDENTIFICATION</scope>
</reference>
<evidence type="ECO:0000256" key="9">
    <source>
        <dbReference type="ARBA" id="ARBA00022989"/>
    </source>
</evidence>
<feature type="transmembrane region" description="Helical" evidence="18">
    <location>
        <begin position="394"/>
        <end position="415"/>
    </location>
</feature>
<evidence type="ECO:0000256" key="18">
    <source>
        <dbReference type="SAM" id="Phobius"/>
    </source>
</evidence>
<evidence type="ECO:0000256" key="12">
    <source>
        <dbReference type="ARBA" id="ARBA00023303"/>
    </source>
</evidence>
<comment type="function">
    <text evidence="15">Potassium channel regulatory subunit that modulate the delayed rectifier voltage-gated potassium channel activity of KCNB1 and KCNB2 by altering their kinetics, expression levels, and shifting the half-inactivation potential to more polarized values. While it does not form functional channels on its own, it can form functional heterotetrameric channels with KCNB1 and KCNB2. Each regulatory subunit has unique regulatory properties that can lead to extensive inhibition, significant changes in kinetics, and/or substantial shifts in the voltage dependencies of the inactivation process.</text>
</comment>
<dbReference type="GO" id="GO:0005249">
    <property type="term" value="F:voltage-gated potassium channel activity"/>
    <property type="evidence" value="ECO:0007669"/>
    <property type="project" value="InterPro"/>
</dbReference>
<evidence type="ECO:0000256" key="5">
    <source>
        <dbReference type="ARBA" id="ARBA00022692"/>
    </source>
</evidence>
<evidence type="ECO:0000256" key="13">
    <source>
        <dbReference type="ARBA" id="ARBA00038289"/>
    </source>
</evidence>
<evidence type="ECO:0000256" key="4">
    <source>
        <dbReference type="ARBA" id="ARBA00022538"/>
    </source>
</evidence>
<dbReference type="Pfam" id="PF00520">
    <property type="entry name" value="Ion_trans"/>
    <property type="match status" value="1"/>
</dbReference>
<evidence type="ECO:0000256" key="10">
    <source>
        <dbReference type="ARBA" id="ARBA00023065"/>
    </source>
</evidence>
<evidence type="ECO:0000256" key="2">
    <source>
        <dbReference type="ARBA" id="ARBA00022448"/>
    </source>
</evidence>
<keyword evidence="12" id="KW-0407">Ion channel</keyword>
<dbReference type="Proteomes" id="UP000504632">
    <property type="component" value="Chromosome 8"/>
</dbReference>
<dbReference type="SMART" id="SM00225">
    <property type="entry name" value="BTB"/>
    <property type="match status" value="1"/>
</dbReference>
<feature type="transmembrane region" description="Helical" evidence="18">
    <location>
        <begin position="229"/>
        <end position="248"/>
    </location>
</feature>
<evidence type="ECO:0000256" key="8">
    <source>
        <dbReference type="ARBA" id="ARBA00022958"/>
    </source>
</evidence>
<dbReference type="Gene3D" id="1.20.120.350">
    <property type="entry name" value="Voltage-gated potassium channels. Chain C"/>
    <property type="match status" value="1"/>
</dbReference>
<accession>A0A6J2VZQ4</accession>
<evidence type="ECO:0000256" key="11">
    <source>
        <dbReference type="ARBA" id="ARBA00023136"/>
    </source>
</evidence>
<dbReference type="InParanoid" id="A0A6J2VZQ4"/>
<dbReference type="FunFam" id="1.10.287.70:FF:000005">
    <property type="entry name" value="potassium voltage-gated channel subfamily G member 1"/>
    <property type="match status" value="1"/>
</dbReference>
<evidence type="ECO:0000256" key="1">
    <source>
        <dbReference type="ARBA" id="ARBA00004651"/>
    </source>
</evidence>
<evidence type="ECO:0000313" key="21">
    <source>
        <dbReference type="RefSeq" id="XP_030637537.1"/>
    </source>
</evidence>
<comment type="similarity">
    <text evidence="13">Belongs to the potassium channel family. S (TC 1.A.1.2) subfamily. Kv9.1/KCNS1 sub-subfamily.</text>
</comment>
<dbReference type="AlphaFoldDB" id="A0A6J2VZQ4"/>
<evidence type="ECO:0000313" key="20">
    <source>
        <dbReference type="Proteomes" id="UP000504632"/>
    </source>
</evidence>
<keyword evidence="4" id="KW-0633">Potassium transport</keyword>
<dbReference type="Gene3D" id="3.30.710.10">
    <property type="entry name" value="Potassium Channel Kv1.1, Chain A"/>
    <property type="match status" value="1"/>
</dbReference>
<evidence type="ECO:0000256" key="16">
    <source>
        <dbReference type="ARBA" id="ARBA00049769"/>
    </source>
</evidence>
<feature type="transmembrane region" description="Helical" evidence="18">
    <location>
        <begin position="333"/>
        <end position="352"/>
    </location>
</feature>
<dbReference type="PANTHER" id="PTHR11537">
    <property type="entry name" value="VOLTAGE-GATED POTASSIUM CHANNEL"/>
    <property type="match status" value="1"/>
</dbReference>
<dbReference type="SUPFAM" id="SSF81324">
    <property type="entry name" value="Voltage-gated potassium channels"/>
    <property type="match status" value="1"/>
</dbReference>
<gene>
    <name evidence="21" type="primary">LOC115818324</name>
</gene>
<keyword evidence="20" id="KW-1185">Reference proteome</keyword>
<evidence type="ECO:0000256" key="6">
    <source>
        <dbReference type="ARBA" id="ARBA00022826"/>
    </source>
</evidence>
<sequence>MFYGQILHSHGREEDLVNLNVGGVQHKVDRSVLLRFPNTRMAQLLQCRSDEAILRLCDDYNATVKEYFFDRSPHVFRCVLNFYHTGSIHVMEELCVFSFQQELEYWGIQELHLGQCCKNWFQERKEYIEDREWDIRSDDQQPSFDSSFEELSALDKDLEKFKGAWCSDARRYMWLTLEDPSFSLSSKIITVVSLSVVLTSIVAMCIHSMPEFQRYDSSEHPVEDPVLAVMEVVCIVCFSTEFVVRLIVAPCPRKFLSNPLNIIDFASIIPFYATLAFEKLDEEGEEESENLENVGKVVQVLRLMRVFRILKLARHSVGLRALGATLRHSYHEVGLLLIFLSVGVSIFSVLIYSAEKEETGSDLSTIPVGWWWATITMTTVGYGDTCPLTTAGKIVAVLCIICGLLVVALPITIIFNKFSKYYQRNKAMEANQYLCDWNKEPDGVELPYFDLRDLYTQSLQPFFGGITFKDDEGGCEGEAEAYCLRSMEQGDDGDIINQKDDVICL</sequence>
<comment type="subcellular location">
    <subcellularLocation>
        <location evidence="1">Cell membrane</location>
        <topology evidence="1">Multi-pass membrane protein</topology>
    </subcellularLocation>
</comment>
<protein>
    <recommendedName>
        <fullName evidence="16">Delayed-rectifier potassium channel regulatory subunit KCNS1</fullName>
    </recommendedName>
    <alternativeName>
        <fullName evidence="14">Delayed-rectifier K(+) channel alpha subunit 1</fullName>
    </alternativeName>
    <alternativeName>
        <fullName evidence="17">Delayed-rectifier potassium channel subunit Kv9.1</fullName>
    </alternativeName>
</protein>
<keyword evidence="5 18" id="KW-0812">Transmembrane</keyword>
<keyword evidence="6" id="KW-0631">Potassium channel</keyword>
<dbReference type="GO" id="GO:0001508">
    <property type="term" value="P:action potential"/>
    <property type="evidence" value="ECO:0007669"/>
    <property type="project" value="TreeGrafter"/>
</dbReference>
<dbReference type="GeneID" id="115818324"/>
<dbReference type="RefSeq" id="XP_030637537.1">
    <property type="nucleotide sequence ID" value="XM_030781677.1"/>
</dbReference>
<keyword evidence="7" id="KW-0851">Voltage-gated channel</keyword>
<proteinExistence type="inferred from homology"/>
<evidence type="ECO:0000256" key="14">
    <source>
        <dbReference type="ARBA" id="ARBA00042109"/>
    </source>
</evidence>
<evidence type="ECO:0000256" key="3">
    <source>
        <dbReference type="ARBA" id="ARBA00022475"/>
    </source>
</evidence>
<dbReference type="PANTHER" id="PTHR11537:SF39">
    <property type="entry name" value="POTASSIUM VOLTAGE-GATED CHANNEL SUBFAMILY S MEMBER 3"/>
    <property type="match status" value="1"/>
</dbReference>
<dbReference type="InterPro" id="IPR027359">
    <property type="entry name" value="Volt_channel_dom_sf"/>
</dbReference>
<keyword evidence="3" id="KW-1003">Cell membrane</keyword>
<name>A0A6J2VZQ4_CHACN</name>
<dbReference type="InterPro" id="IPR003131">
    <property type="entry name" value="T1-type_BTB"/>
</dbReference>
<dbReference type="GO" id="GO:0051260">
    <property type="term" value="P:protein homooligomerization"/>
    <property type="evidence" value="ECO:0007669"/>
    <property type="project" value="InterPro"/>
</dbReference>
<evidence type="ECO:0000259" key="19">
    <source>
        <dbReference type="SMART" id="SM00225"/>
    </source>
</evidence>
<dbReference type="InterPro" id="IPR028325">
    <property type="entry name" value="VG_K_chnl"/>
</dbReference>
<dbReference type="GO" id="GO:0008076">
    <property type="term" value="C:voltage-gated potassium channel complex"/>
    <property type="evidence" value="ECO:0007669"/>
    <property type="project" value="InterPro"/>
</dbReference>
<evidence type="ECO:0000256" key="17">
    <source>
        <dbReference type="ARBA" id="ARBA00049795"/>
    </source>
</evidence>
<dbReference type="InterPro" id="IPR005821">
    <property type="entry name" value="Ion_trans_dom"/>
</dbReference>
<keyword evidence="2" id="KW-0813">Transport</keyword>
<feature type="domain" description="BTB" evidence="19">
    <location>
        <begin position="15"/>
        <end position="124"/>
    </location>
</feature>
<dbReference type="Gene3D" id="1.10.287.70">
    <property type="match status" value="1"/>
</dbReference>